<dbReference type="SUPFAM" id="SSF54593">
    <property type="entry name" value="Glyoxalase/Bleomycin resistance protein/Dihydroxybiphenyl dioxygenase"/>
    <property type="match status" value="1"/>
</dbReference>
<evidence type="ECO:0000313" key="2">
    <source>
        <dbReference type="EMBL" id="GEQ75254.1"/>
    </source>
</evidence>
<comment type="caution">
    <text evidence="2">The sequence shown here is derived from an EMBL/GenBank/DDBJ whole genome shotgun (WGS) entry which is preliminary data.</text>
</comment>
<name>A0A5A7MEE4_COMTE</name>
<dbReference type="Proteomes" id="UP000323105">
    <property type="component" value="Unassembled WGS sequence"/>
</dbReference>
<evidence type="ECO:0000313" key="3">
    <source>
        <dbReference type="Proteomes" id="UP000323105"/>
    </source>
</evidence>
<sequence length="323" mass="35749">MSVLGIDEISYGADDLPACRQFFLDWGLSLAEEQADRLVFETLNGCRVIVAASNHPGLPPAIEAGPTLREVVWGVESEADLALYEGRIAQLPGFVKQGGPNGGRIGCTDPNGLAVRLQLTQKREVQMHSAEYNTWDRKGRINQASPAYERAQPIEVGHVVFFVKDVQACERFYVDNFGFAASDRYPERGAFLRTAPDGGHHDIFLLQRPDRHAGLNHVAFTVRDIHEVFGGGMHISRCGWDTQLGPGRHPVSSAYFWYFKNPAGALVEYYADEDQLTADWQPREFEPGPTVFAEWAIDGGLDGNTRRQKGVGAADGKFLTDKK</sequence>
<dbReference type="Gene3D" id="3.10.180.10">
    <property type="entry name" value="2,3-Dihydroxybiphenyl 1,2-Dioxygenase, domain 1"/>
    <property type="match status" value="1"/>
</dbReference>
<gene>
    <name evidence="2" type="ORF">CTTA_2259</name>
</gene>
<dbReference type="InterPro" id="IPR029068">
    <property type="entry name" value="Glyas_Bleomycin-R_OHBP_Dase"/>
</dbReference>
<organism evidence="2 3">
    <name type="scientific">Comamonas testosteroni</name>
    <name type="common">Pseudomonas testosteroni</name>
    <dbReference type="NCBI Taxonomy" id="285"/>
    <lineage>
        <taxon>Bacteria</taxon>
        <taxon>Pseudomonadati</taxon>
        <taxon>Pseudomonadota</taxon>
        <taxon>Betaproteobacteria</taxon>
        <taxon>Burkholderiales</taxon>
        <taxon>Comamonadaceae</taxon>
        <taxon>Comamonas</taxon>
    </lineage>
</organism>
<evidence type="ECO:0000259" key="1">
    <source>
        <dbReference type="PROSITE" id="PS51819"/>
    </source>
</evidence>
<dbReference type="InterPro" id="IPR004360">
    <property type="entry name" value="Glyas_Fos-R_dOase_dom"/>
</dbReference>
<dbReference type="InterPro" id="IPR037523">
    <property type="entry name" value="VOC_core"/>
</dbReference>
<dbReference type="Pfam" id="PF00903">
    <property type="entry name" value="Glyoxalase"/>
    <property type="match status" value="1"/>
</dbReference>
<dbReference type="AlphaFoldDB" id="A0A5A7MEE4"/>
<dbReference type="CDD" id="cd08343">
    <property type="entry name" value="ED_TypeI_classII_C"/>
    <property type="match status" value="1"/>
</dbReference>
<protein>
    <submittedName>
        <fullName evidence="2">Glyoxalase</fullName>
    </submittedName>
</protein>
<dbReference type="PROSITE" id="PS51819">
    <property type="entry name" value="VOC"/>
    <property type="match status" value="1"/>
</dbReference>
<proteinExistence type="predicted"/>
<dbReference type="EMBL" id="BKBW01000003">
    <property type="protein sequence ID" value="GEQ75254.1"/>
    <property type="molecule type" value="Genomic_DNA"/>
</dbReference>
<feature type="domain" description="VOC" evidence="1">
    <location>
        <begin position="155"/>
        <end position="272"/>
    </location>
</feature>
<dbReference type="RefSeq" id="WP_149355484.1">
    <property type="nucleotide sequence ID" value="NZ_BKBW01000003.1"/>
</dbReference>
<accession>A0A5A7MEE4</accession>
<reference evidence="2 3" key="1">
    <citation type="journal article" date="2019" name="Microbiol. Resour. Announc.">
        <title>Draft Genome Sequence of Comamonas testosteroni TA441, a Bacterium That Has a Cryptic Phenol Degradation Gene Cluster.</title>
        <authorList>
            <person name="Arai H."/>
            <person name="Ishii M."/>
        </authorList>
    </citation>
    <scope>NUCLEOTIDE SEQUENCE [LARGE SCALE GENOMIC DNA]</scope>
    <source>
        <strain evidence="2 3">TA441</strain>
    </source>
</reference>